<dbReference type="EMBL" id="AYRZ02000008">
    <property type="protein sequence ID" value="PHT74576.1"/>
    <property type="molecule type" value="Genomic_DNA"/>
</dbReference>
<dbReference type="InterPro" id="IPR050796">
    <property type="entry name" value="SCF_F-box_component"/>
</dbReference>
<dbReference type="InterPro" id="IPR006527">
    <property type="entry name" value="F-box-assoc_dom_typ1"/>
</dbReference>
<dbReference type="NCBIfam" id="TIGR01640">
    <property type="entry name" value="F_box_assoc_1"/>
    <property type="match status" value="1"/>
</dbReference>
<dbReference type="Gramene" id="PHT74576">
    <property type="protein sequence ID" value="PHT74576"/>
    <property type="gene ID" value="T459_21853"/>
</dbReference>
<feature type="compositionally biased region" description="Low complexity" evidence="1">
    <location>
        <begin position="1"/>
        <end position="19"/>
    </location>
</feature>
<name>A0A2G2YXV6_CAPAN</name>
<evidence type="ECO:0000313" key="4">
    <source>
        <dbReference type="Proteomes" id="UP000222542"/>
    </source>
</evidence>
<dbReference type="PANTHER" id="PTHR31672:SF13">
    <property type="entry name" value="F-BOX PROTEIN CPR30-LIKE"/>
    <property type="match status" value="1"/>
</dbReference>
<comment type="caution">
    <text evidence="3">The sequence shown here is derived from an EMBL/GenBank/DDBJ whole genome shotgun (WGS) entry which is preliminary data.</text>
</comment>
<dbReference type="PANTHER" id="PTHR31672">
    <property type="entry name" value="BNACNNG10540D PROTEIN"/>
    <property type="match status" value="1"/>
</dbReference>
<reference evidence="3 4" key="2">
    <citation type="journal article" date="2017" name="Genome Biol.">
        <title>New reference genome sequences of hot pepper reveal the massive evolution of plant disease-resistance genes by retroduplication.</title>
        <authorList>
            <person name="Kim S."/>
            <person name="Park J."/>
            <person name="Yeom S.I."/>
            <person name="Kim Y.M."/>
            <person name="Seo E."/>
            <person name="Kim K.T."/>
            <person name="Kim M.S."/>
            <person name="Lee J.M."/>
            <person name="Cheong K."/>
            <person name="Shin H.S."/>
            <person name="Kim S.B."/>
            <person name="Han K."/>
            <person name="Lee J."/>
            <person name="Park M."/>
            <person name="Lee H.A."/>
            <person name="Lee H.Y."/>
            <person name="Lee Y."/>
            <person name="Oh S."/>
            <person name="Lee J.H."/>
            <person name="Choi E."/>
            <person name="Choi E."/>
            <person name="Lee S.E."/>
            <person name="Jeon J."/>
            <person name="Kim H."/>
            <person name="Choi G."/>
            <person name="Song H."/>
            <person name="Lee J."/>
            <person name="Lee S.C."/>
            <person name="Kwon J.K."/>
            <person name="Lee H.Y."/>
            <person name="Koo N."/>
            <person name="Hong Y."/>
            <person name="Kim R.W."/>
            <person name="Kang W.H."/>
            <person name="Huh J.H."/>
            <person name="Kang B.C."/>
            <person name="Yang T.J."/>
            <person name="Lee Y.H."/>
            <person name="Bennetzen J.L."/>
            <person name="Choi D."/>
        </authorList>
    </citation>
    <scope>NUCLEOTIDE SEQUENCE [LARGE SCALE GENOMIC DNA]</scope>
    <source>
        <strain evidence="4">cv. CM334</strain>
    </source>
</reference>
<protein>
    <recommendedName>
        <fullName evidence="2">F-box associated beta-propeller type 1 domain-containing protein</fullName>
    </recommendedName>
</protein>
<feature type="region of interest" description="Disordered" evidence="1">
    <location>
        <begin position="1"/>
        <end position="20"/>
    </location>
</feature>
<keyword evidence="4" id="KW-1185">Reference proteome</keyword>
<evidence type="ECO:0000259" key="2">
    <source>
        <dbReference type="Pfam" id="PF07734"/>
    </source>
</evidence>
<sequence>MVIPSNNSANAEESGSSTNGVTGAQNVVGIDYNHQLFFYSSDDLYNEKVKGIGREFDGLYTFFNTTTMNEAEMIVERPAALTDLVPRSVCDSEWHKTIKSPDFIREHCKHHNKVHKILVYDRNNPPDPITLISKDGVLENPPPDERVRGMTYVLGSVYGLFLLKKVVDGNFSLSLWNPALREVRHLPDPKFEVQPYTTNPQIPLIGNFGIGLDPVTNDYKVVWFLYFRDDDNIPRIYATVYSCSGDSWRMLQLNDRYKSHICARSFRQPLGTGYLNGTYYWLVLGAWKCSIVSFDFRNEEFGEIEGPNAGRAFDHHHLVMILLDDDSTALMTNVRVCAFEYEIWVMVQPGLWNKLFALKCFTYSQCIKSWFPRAAIYVTERSHLVSVDIRTGETRPLGFRQPGLNKGLWNETVCSVHIYKESLVTIK</sequence>
<reference evidence="3 4" key="1">
    <citation type="journal article" date="2014" name="Nat. Genet.">
        <title>Genome sequence of the hot pepper provides insights into the evolution of pungency in Capsicum species.</title>
        <authorList>
            <person name="Kim S."/>
            <person name="Park M."/>
            <person name="Yeom S.I."/>
            <person name="Kim Y.M."/>
            <person name="Lee J.M."/>
            <person name="Lee H.A."/>
            <person name="Seo E."/>
            <person name="Choi J."/>
            <person name="Cheong K."/>
            <person name="Kim K.T."/>
            <person name="Jung K."/>
            <person name="Lee G.W."/>
            <person name="Oh S.K."/>
            <person name="Bae C."/>
            <person name="Kim S.B."/>
            <person name="Lee H.Y."/>
            <person name="Kim S.Y."/>
            <person name="Kim M.S."/>
            <person name="Kang B.C."/>
            <person name="Jo Y.D."/>
            <person name="Yang H.B."/>
            <person name="Jeong H.J."/>
            <person name="Kang W.H."/>
            <person name="Kwon J.K."/>
            <person name="Shin C."/>
            <person name="Lim J.Y."/>
            <person name="Park J.H."/>
            <person name="Huh J.H."/>
            <person name="Kim J.S."/>
            <person name="Kim B.D."/>
            <person name="Cohen O."/>
            <person name="Paran I."/>
            <person name="Suh M.C."/>
            <person name="Lee S.B."/>
            <person name="Kim Y.K."/>
            <person name="Shin Y."/>
            <person name="Noh S.J."/>
            <person name="Park J."/>
            <person name="Seo Y.S."/>
            <person name="Kwon S.Y."/>
            <person name="Kim H.A."/>
            <person name="Park J.M."/>
            <person name="Kim H.J."/>
            <person name="Choi S.B."/>
            <person name="Bosland P.W."/>
            <person name="Reeves G."/>
            <person name="Jo S.H."/>
            <person name="Lee B.W."/>
            <person name="Cho H.T."/>
            <person name="Choi H.S."/>
            <person name="Lee M.S."/>
            <person name="Yu Y."/>
            <person name="Do Choi Y."/>
            <person name="Park B.S."/>
            <person name="van Deynze A."/>
            <person name="Ashrafi H."/>
            <person name="Hill T."/>
            <person name="Kim W.T."/>
            <person name="Pai H.S."/>
            <person name="Ahn H.K."/>
            <person name="Yeam I."/>
            <person name="Giovannoni J.J."/>
            <person name="Rose J.K."/>
            <person name="Sorensen I."/>
            <person name="Lee S.J."/>
            <person name="Kim R.W."/>
            <person name="Choi I.Y."/>
            <person name="Choi B.S."/>
            <person name="Lim J.S."/>
            <person name="Lee Y.H."/>
            <person name="Choi D."/>
        </authorList>
    </citation>
    <scope>NUCLEOTIDE SEQUENCE [LARGE SCALE GENOMIC DNA]</scope>
    <source>
        <strain evidence="4">cv. CM334</strain>
    </source>
</reference>
<organism evidence="3 4">
    <name type="scientific">Capsicum annuum</name>
    <name type="common">Capsicum pepper</name>
    <dbReference type="NCBI Taxonomy" id="4072"/>
    <lineage>
        <taxon>Eukaryota</taxon>
        <taxon>Viridiplantae</taxon>
        <taxon>Streptophyta</taxon>
        <taxon>Embryophyta</taxon>
        <taxon>Tracheophyta</taxon>
        <taxon>Spermatophyta</taxon>
        <taxon>Magnoliopsida</taxon>
        <taxon>eudicotyledons</taxon>
        <taxon>Gunneridae</taxon>
        <taxon>Pentapetalae</taxon>
        <taxon>asterids</taxon>
        <taxon>lamiids</taxon>
        <taxon>Solanales</taxon>
        <taxon>Solanaceae</taxon>
        <taxon>Solanoideae</taxon>
        <taxon>Capsiceae</taxon>
        <taxon>Capsicum</taxon>
    </lineage>
</organism>
<dbReference type="OMA" id="CAFEYEI"/>
<gene>
    <name evidence="3" type="ORF">T459_21853</name>
</gene>
<dbReference type="AlphaFoldDB" id="A0A2G2YXV6"/>
<evidence type="ECO:0000313" key="3">
    <source>
        <dbReference type="EMBL" id="PHT74576.1"/>
    </source>
</evidence>
<evidence type="ECO:0000256" key="1">
    <source>
        <dbReference type="SAM" id="MobiDB-lite"/>
    </source>
</evidence>
<dbReference type="Pfam" id="PF07734">
    <property type="entry name" value="FBA_1"/>
    <property type="match status" value="1"/>
</dbReference>
<accession>A0A2G2YXV6</accession>
<dbReference type="InterPro" id="IPR017451">
    <property type="entry name" value="F-box-assoc_interact_dom"/>
</dbReference>
<feature type="domain" description="F-box associated beta-propeller type 1" evidence="2">
    <location>
        <begin position="162"/>
        <end position="380"/>
    </location>
</feature>
<proteinExistence type="predicted"/>
<dbReference type="Proteomes" id="UP000222542">
    <property type="component" value="Unassembled WGS sequence"/>
</dbReference>